<dbReference type="Pfam" id="PF06371">
    <property type="entry name" value="Drf_GBD"/>
    <property type="match status" value="2"/>
</dbReference>
<dbReference type="GO" id="GO:0005829">
    <property type="term" value="C:cytosol"/>
    <property type="evidence" value="ECO:0007669"/>
    <property type="project" value="TreeGrafter"/>
</dbReference>
<feature type="region of interest" description="Disordered" evidence="6">
    <location>
        <begin position="1232"/>
        <end position="1291"/>
    </location>
</feature>
<dbReference type="SMART" id="SM01140">
    <property type="entry name" value="Drf_GBD"/>
    <property type="match status" value="1"/>
</dbReference>
<dbReference type="InterPro" id="IPR030386">
    <property type="entry name" value="G_GB1_RHD3_dom"/>
</dbReference>
<evidence type="ECO:0000256" key="3">
    <source>
        <dbReference type="ARBA" id="ARBA00023449"/>
    </source>
</evidence>
<keyword evidence="1" id="KW-0547">Nucleotide-binding</keyword>
<dbReference type="PROSITE" id="PS51715">
    <property type="entry name" value="G_GB1_RHD3"/>
    <property type="match status" value="1"/>
</dbReference>
<evidence type="ECO:0000259" key="10">
    <source>
        <dbReference type="PROSITE" id="PS51715"/>
    </source>
</evidence>
<feature type="compositionally biased region" description="Basic and acidic residues" evidence="6">
    <location>
        <begin position="1238"/>
        <end position="1252"/>
    </location>
</feature>
<feature type="compositionally biased region" description="Basic residues" evidence="6">
    <location>
        <begin position="1032"/>
        <end position="1041"/>
    </location>
</feature>
<dbReference type="InterPro" id="IPR030383">
    <property type="entry name" value="G_VLIG_dom"/>
</dbReference>
<dbReference type="GO" id="GO:0031267">
    <property type="term" value="F:small GTPase binding"/>
    <property type="evidence" value="ECO:0007669"/>
    <property type="project" value="InterPro"/>
</dbReference>
<dbReference type="Proteomes" id="UP001165289">
    <property type="component" value="Unassembled WGS sequence"/>
</dbReference>
<dbReference type="GO" id="GO:0005525">
    <property type="term" value="F:GTP binding"/>
    <property type="evidence" value="ECO:0007669"/>
    <property type="project" value="UniProtKB-KW"/>
</dbReference>
<feature type="compositionally biased region" description="Polar residues" evidence="6">
    <location>
        <begin position="1059"/>
        <end position="1069"/>
    </location>
</feature>
<comment type="similarity">
    <text evidence="3">Belongs to the formin homology family.</text>
</comment>
<proteinExistence type="inferred from homology"/>
<dbReference type="PANTHER" id="PTHR45857:SF4">
    <property type="entry name" value="FORMIN-LIKE PROTEIN"/>
    <property type="match status" value="1"/>
</dbReference>
<comment type="caution">
    <text evidence="12">The sequence shown here is derived from an EMBL/GenBank/DDBJ whole genome shotgun (WGS) entry which is preliminary data.</text>
</comment>
<dbReference type="InterPro" id="IPR027417">
    <property type="entry name" value="P-loop_NTPase"/>
</dbReference>
<dbReference type="GO" id="GO:0051015">
    <property type="term" value="F:actin filament binding"/>
    <property type="evidence" value="ECO:0007669"/>
    <property type="project" value="TreeGrafter"/>
</dbReference>
<dbReference type="Gene3D" id="1.20.58.2220">
    <property type="entry name" value="Formin, FH2 domain"/>
    <property type="match status" value="1"/>
</dbReference>
<dbReference type="InterPro" id="IPR014767">
    <property type="entry name" value="DAD_dom"/>
</dbReference>
<dbReference type="InterPro" id="IPR016024">
    <property type="entry name" value="ARM-type_fold"/>
</dbReference>
<evidence type="ECO:0000313" key="13">
    <source>
        <dbReference type="Proteomes" id="UP001165289"/>
    </source>
</evidence>
<dbReference type="InterPro" id="IPR042201">
    <property type="entry name" value="FH2_Formin_sf"/>
</dbReference>
<dbReference type="InterPro" id="IPR043592">
    <property type="entry name" value="FMNL_animal"/>
</dbReference>
<feature type="region of interest" description="Disordered" evidence="6">
    <location>
        <begin position="1086"/>
        <end position="1159"/>
    </location>
</feature>
<evidence type="ECO:0000259" key="8">
    <source>
        <dbReference type="PROSITE" id="PS51232"/>
    </source>
</evidence>
<dbReference type="Gene3D" id="1.25.10.10">
    <property type="entry name" value="Leucine-rich Repeat Variant"/>
    <property type="match status" value="1"/>
</dbReference>
<dbReference type="InterPro" id="IPR015425">
    <property type="entry name" value="FH2_Formin"/>
</dbReference>
<dbReference type="SMART" id="SM01139">
    <property type="entry name" value="Drf_FH3"/>
    <property type="match status" value="1"/>
</dbReference>
<dbReference type="InterPro" id="IPR011989">
    <property type="entry name" value="ARM-like"/>
</dbReference>
<dbReference type="Pfam" id="PF06367">
    <property type="entry name" value="Drf_FH3"/>
    <property type="match status" value="1"/>
</dbReference>
<dbReference type="GO" id="GO:0030866">
    <property type="term" value="P:cortical actin cytoskeleton organization"/>
    <property type="evidence" value="ECO:0007669"/>
    <property type="project" value="TreeGrafter"/>
</dbReference>
<dbReference type="PROSITE" id="PS51444">
    <property type="entry name" value="FH2"/>
    <property type="match status" value="1"/>
</dbReference>
<dbReference type="GO" id="GO:0008360">
    <property type="term" value="P:regulation of cell shape"/>
    <property type="evidence" value="ECO:0007669"/>
    <property type="project" value="TreeGrafter"/>
</dbReference>
<feature type="compositionally biased region" description="Polar residues" evidence="6">
    <location>
        <begin position="1254"/>
        <end position="1266"/>
    </location>
</feature>
<dbReference type="Pfam" id="PF25683">
    <property type="entry name" value="URGCP_GTPase"/>
    <property type="match status" value="1"/>
</dbReference>
<gene>
    <name evidence="12" type="ORF">LOD99_6001</name>
</gene>
<evidence type="ECO:0000259" key="9">
    <source>
        <dbReference type="PROSITE" id="PS51444"/>
    </source>
</evidence>
<dbReference type="PANTHER" id="PTHR45857">
    <property type="entry name" value="FORMIN-LIKE PROTEIN"/>
    <property type="match status" value="1"/>
</dbReference>
<evidence type="ECO:0000256" key="2">
    <source>
        <dbReference type="ARBA" id="ARBA00023134"/>
    </source>
</evidence>
<reference evidence="12 13" key="1">
    <citation type="journal article" date="2023" name="BMC Biol.">
        <title>The compact genome of the sponge Oopsacas minuta (Hexactinellida) is lacking key metazoan core genes.</title>
        <authorList>
            <person name="Santini S."/>
            <person name="Schenkelaars Q."/>
            <person name="Jourda C."/>
            <person name="Duchesne M."/>
            <person name="Belahbib H."/>
            <person name="Rocher C."/>
            <person name="Selva M."/>
            <person name="Riesgo A."/>
            <person name="Vervoort M."/>
            <person name="Leys S.P."/>
            <person name="Kodjabachian L."/>
            <person name="Le Bivic A."/>
            <person name="Borchiellini C."/>
            <person name="Claverie J.M."/>
            <person name="Renard E."/>
        </authorList>
    </citation>
    <scope>NUCLEOTIDE SEQUENCE [LARGE SCALE GENOMIC DNA]</scope>
    <source>
        <strain evidence="12">SPO-2</strain>
    </source>
</reference>
<feature type="region of interest" description="Disordered" evidence="6">
    <location>
        <begin position="1016"/>
        <end position="1074"/>
    </location>
</feature>
<dbReference type="InterPro" id="IPR014768">
    <property type="entry name" value="GBD/FH3_dom"/>
</dbReference>
<comment type="similarity">
    <text evidence="4">Belongs to the TRAFAC class dynamin-like GTPase superfamily. GB1/RHD3 GTPase family.</text>
</comment>
<dbReference type="SUPFAM" id="SSF101447">
    <property type="entry name" value="Formin homology 2 domain (FH2 domain)"/>
    <property type="match status" value="1"/>
</dbReference>
<dbReference type="PROSITE" id="PS51231">
    <property type="entry name" value="DAD"/>
    <property type="match status" value="1"/>
</dbReference>
<feature type="domain" description="GB1/RHD3-type G" evidence="10">
    <location>
        <begin position="2129"/>
        <end position="2232"/>
    </location>
</feature>
<feature type="region of interest" description="Disordered" evidence="6">
    <location>
        <begin position="502"/>
        <end position="570"/>
    </location>
</feature>
<organism evidence="12 13">
    <name type="scientific">Oopsacas minuta</name>
    <dbReference type="NCBI Taxonomy" id="111878"/>
    <lineage>
        <taxon>Eukaryota</taxon>
        <taxon>Metazoa</taxon>
        <taxon>Porifera</taxon>
        <taxon>Hexactinellida</taxon>
        <taxon>Hexasterophora</taxon>
        <taxon>Lyssacinosida</taxon>
        <taxon>Leucopsacidae</taxon>
        <taxon>Oopsacas</taxon>
    </lineage>
</organism>
<dbReference type="Gene3D" id="3.40.50.300">
    <property type="entry name" value="P-loop containing nucleotide triphosphate hydrolases"/>
    <property type="match status" value="1"/>
</dbReference>
<dbReference type="InterPro" id="IPR010472">
    <property type="entry name" value="FH3_dom"/>
</dbReference>
<keyword evidence="2" id="KW-0342">GTP-binding</keyword>
<feature type="domain" description="VLIG-type G" evidence="11">
    <location>
        <begin position="2129"/>
        <end position="2381"/>
    </location>
</feature>
<dbReference type="SUPFAM" id="SSF52540">
    <property type="entry name" value="P-loop containing nucleoside triphosphate hydrolases"/>
    <property type="match status" value="1"/>
</dbReference>
<evidence type="ECO:0000259" key="11">
    <source>
        <dbReference type="PROSITE" id="PS51717"/>
    </source>
</evidence>
<dbReference type="PROSITE" id="PS51232">
    <property type="entry name" value="GBD_FH3"/>
    <property type="match status" value="1"/>
</dbReference>
<dbReference type="SMART" id="SM00498">
    <property type="entry name" value="FH2"/>
    <property type="match status" value="1"/>
</dbReference>
<dbReference type="InterPro" id="IPR010473">
    <property type="entry name" value="GTPase-bd"/>
</dbReference>
<feature type="domain" description="GBD/FH3" evidence="8">
    <location>
        <begin position="62"/>
        <end position="516"/>
    </location>
</feature>
<evidence type="ECO:0000256" key="5">
    <source>
        <dbReference type="SAM" id="Coils"/>
    </source>
</evidence>
<dbReference type="SUPFAM" id="SSF48371">
    <property type="entry name" value="ARM repeat"/>
    <property type="match status" value="1"/>
</dbReference>
<dbReference type="EMBL" id="JAKMXF010000312">
    <property type="protein sequence ID" value="KAI6650324.1"/>
    <property type="molecule type" value="Genomic_DNA"/>
</dbReference>
<evidence type="ECO:0000259" key="7">
    <source>
        <dbReference type="PROSITE" id="PS51231"/>
    </source>
</evidence>
<dbReference type="Pfam" id="PF02181">
    <property type="entry name" value="FH2"/>
    <property type="match status" value="1"/>
</dbReference>
<dbReference type="GO" id="GO:0016477">
    <property type="term" value="P:cell migration"/>
    <property type="evidence" value="ECO:0007669"/>
    <property type="project" value="TreeGrafter"/>
</dbReference>
<evidence type="ECO:0000313" key="12">
    <source>
        <dbReference type="EMBL" id="KAI6650324.1"/>
    </source>
</evidence>
<protein>
    <submittedName>
        <fullName evidence="12">Formin-like protein</fullName>
    </submittedName>
</protein>
<feature type="coiled-coil region" evidence="5">
    <location>
        <begin position="409"/>
        <end position="493"/>
    </location>
</feature>
<feature type="compositionally biased region" description="Basic and acidic residues" evidence="6">
    <location>
        <begin position="1275"/>
        <end position="1291"/>
    </location>
</feature>
<accession>A0AAV7JNF9</accession>
<sequence length="2450" mass="281825">MGNNPSGQVRTARSREDLVATPPEIIKYQDDFSLASTSNPEASIASPIQFENYEGVKFDANDVPLEDFELVTHFDEFLNRMNIPNSQKQLMMSYPRERKLTLLNMECGTKSTDPAKCLKYILLVQEADKKRVRKKANDTRFLQALQDLEISLRTNNIHWVENFLDQHNGLEYLIDYIKFRIDYELQIYFYFMKCWEIIHIWKLKTETRKLSSTIHPPATSSLRTIRDRSIKSSPHVNDLHICLLCLKAIMNNTTGLQAILGHRECLTHMTRVMLVSQLRTSTLILDILSAVCHIEDLNGHQKVIEAVDSFSQSKGEAHRFQTLVYHFYDNSCPIEFRISCLGFIYYLCNSAPDVKYRVRLYHEFAELGLDDFLDGLDEEETHARFLELSIAYRDNNIDVKELLDTYNLSDEMTRELEDLKLKSEEAEKKYTACEFESIKKIANLERESQQLTDRLEKAELQLEEKKKEESILSTRLEQQAANYEEKLKKQSTEITQSLALAPEIKSPIKDTPPSTNQTVVPPEPEKSIVIPSPPPDLPEIQSSIPAPPPDIGDFSGSSKSKDTPNYTQPISLSGEKRRIQTNYRLPVLNWCTVTKAQVDGTIFSELDDEKLLKTLDFREFEETFKTKAQPKQEQVKKEGPSSKAVKVLQRIGTPKAVQPPVFLETNRVRNIGIAMKRFGKDAGDIRNAINRMDTCVLNSEYVELLAKLVPNENEEKAMDKYNKEYCDKNAAKLVKTKPKLLQEEKFLLELHSVDRLSAKLEVMLFLCGCEDELERLQTQLDCASTASHAVLSSQSFKKIMELVLAFGNYMNSSKRGAVYGFRLESLDVLNSTLSTDKKQSLLHYIAKTVKDRNPEYTGFVTEMRYLQKASLVIMDNLDADIQDLMKQCERAVRELVYDKQNTVLKNFLLINEPKVTKLSEDYKLAKTTYLKCGKYLGEDSSCLKSNTMFQQLNKFRLHFERVEKENEHRKMLEKSQEEIAMKRQRPSIRKAEEKTIGDMQHDAAYDGAVDDIIQKIKSGPYRAENMVSRRRDTPKRRRQRSQRALTSEQSFSEDLPRSDSLSGIQSSNRARGRSWGQQGVIVNLESDKSIPELTEESTQGEVRAKKDAMGQPIHDSDSSQDEYPGKGTKQICESREAQDLDKPSLSNKNPSFNPGNVSPTRVLMATEEHVANKPLFVNDIAAMFAKPVAQVDASSDFSQEKGTEDYVALSIDKTDHVIASKVITLQNTDATGLFDNRAGSESKSSEKSKAEQGDTITHPLTITESEATGLFDNRAGSESKSSDESKAEQGEENLLRDKFLRLNLDQEEIELLIEQGDRFVERPPLLLARRLNIHVDKAKLIIVALKDFKNQEQVKNISKGDIDKIEECLKDPEFSTPEDISLISGIDLRIIVRYLQNKPLDDKQKTEIREKYNTGCSMNDIVMILGLPEIKVKEYVESTLLSFTSEDGRKCLQIIQSNFSDYTCPEIELRRLITSNNLKLQDKLCCILQIRNTEEYLKLRHYFEKFEESKSFFHINTELTMEDISLINQYSLSDIEHLSIKLNKVESAIREYLEQYHPNQVVNHNNSLLQNAYIQQFLANFGGNQLTFHSYRMIITNSFEEMIRNAEITENQNRLQKIKVFDDLLPLAFYYLKCSLPFNDLTQIIANASKMLLTTHDLFHLIFQLSDPVLKGFCIEHYSFSNPVPFYYPKLQKTYQQTHAEFTICKELWYSMQQFNGLVSFGLGRAGWNPIGKSHLLDLIFETDFVKGNPQNSAFHFNSIDIQMTKNLFGEKKENSGAESIKWAYIDCNGHSNKNIIKIVCQYLDIALIQITNHDYENNKQLLNNDIYKLTNSVKHVYLLIRDYPGNEVKVEVKQTEQKSIKNIFIPNLTKPDTNFNSVIKSLKGVGYDILHPKSETSKMIGSEFIENVMKDLDPHSLKEIESEKVLIQNITDCVSKSAKSSKVGFSFLQFYPLYVDYMSCYHRANSETEYHQIKVLNNQRGILASKLNKTNMGDIVKYFNDIICRENSSLIMWKLSQHLSLLSKQINFDKNRIIEQKNDKYTIEILWREALLSYKYCTTTKDFRGERYIDRFGCNYSNHVERGEPFELIDGDNLRFFNQDIDNLLSRMYQRQFEKLKSINKDQKISMKQAPIVVSIVGPQSSGKSTLLNYSFGCKFLTSAGRCTRGIYASLSKLSHSVNLMNQLLILDTEGLDAIERGNIKDTSLIHFDRTMVLFCLAVSQVVIINVRGDIGVEMQNLLQICAYSLNKLKVRKVTAPQIFFVLNQQADPDPDKHLDSINILMEKLNRESNLIDTERAKMSDLIHISRENLFVLPSAFNSEQINKPGLNLFDSKIIKLSPTITFADKCADLRFAIIKQLYSMSLDKRTPFQTMSEWMKMSGTIWDTIIRYQDIVKYKNVEEMICSNFLKNIISELMDTHIYCHKDKFLEMTENFLREFKQLTFLIILMKH</sequence>
<feature type="compositionally biased region" description="Polar residues" evidence="6">
    <location>
        <begin position="555"/>
        <end position="570"/>
    </location>
</feature>
<feature type="compositionally biased region" description="Polar residues" evidence="6">
    <location>
        <begin position="1144"/>
        <end position="1159"/>
    </location>
</feature>
<name>A0AAV7JNF9_9METZ</name>
<evidence type="ECO:0000256" key="1">
    <source>
        <dbReference type="ARBA" id="ARBA00022741"/>
    </source>
</evidence>
<dbReference type="PROSITE" id="PS51717">
    <property type="entry name" value="G_VLIG"/>
    <property type="match status" value="1"/>
</dbReference>
<keyword evidence="13" id="KW-1185">Reference proteome</keyword>
<evidence type="ECO:0000256" key="6">
    <source>
        <dbReference type="SAM" id="MobiDB-lite"/>
    </source>
</evidence>
<keyword evidence="5" id="KW-0175">Coiled coil</keyword>
<feature type="domain" description="DAD" evidence="7">
    <location>
        <begin position="1002"/>
        <end position="1038"/>
    </location>
</feature>
<feature type="domain" description="FH2" evidence="9">
    <location>
        <begin position="575"/>
        <end position="985"/>
    </location>
</feature>
<evidence type="ECO:0000256" key="4">
    <source>
        <dbReference type="PROSITE-ProRule" id="PRU01052"/>
    </source>
</evidence>
<feature type="compositionally biased region" description="Basic and acidic residues" evidence="6">
    <location>
        <begin position="1132"/>
        <end position="1142"/>
    </location>
</feature>